<keyword evidence="10" id="KW-1185">Reference proteome</keyword>
<comment type="caution">
    <text evidence="9">The sequence shown here is derived from an EMBL/GenBank/DDBJ whole genome shotgun (WGS) entry which is preliminary data.</text>
</comment>
<reference evidence="9" key="1">
    <citation type="journal article" date="2014" name="Int. J. Syst. Evol. Microbiol.">
        <title>Complete genome of a new Firmicutes species belonging to the dominant human colonic microbiota ('Ruminococcus bicirculans') reveals two chromosomes and a selective capacity to utilize plant glucans.</title>
        <authorList>
            <consortium name="NISC Comparative Sequencing Program"/>
            <person name="Wegmann U."/>
            <person name="Louis P."/>
            <person name="Goesmann A."/>
            <person name="Henrissat B."/>
            <person name="Duncan S.H."/>
            <person name="Flint H.J."/>
        </authorList>
    </citation>
    <scope>NUCLEOTIDE SEQUENCE</scope>
    <source>
        <strain evidence="9">VKM Ac-1246</strain>
    </source>
</reference>
<keyword evidence="3 7" id="KW-0812">Transmembrane</keyword>
<evidence type="ECO:0000256" key="1">
    <source>
        <dbReference type="ARBA" id="ARBA00004162"/>
    </source>
</evidence>
<keyword evidence="5 7" id="KW-0472">Membrane</keyword>
<proteinExistence type="predicted"/>
<accession>A0ABQ5STF3</accession>
<sequence length="467" mass="49162">MTIPPEAPPPPTPEPPPPASEKRTRPTGEQLRNLSSLRRTTHASPEGRHIAGVAGGIARHFDVDPLLVRVLLVVSVFFGGSGGIVYVAAWILVPEENAEDGMVPVGPPARNLLLWIAGGIASISLLGDAFGDTDIPWFWLAVLAVVALWYANREKWGARKRTPGPASYAPAAPEGAPEPTAGPDPAPEEPGERSLADLAGPQETAPQPTTVLPTRTSHLPPPWPTGSYDPYAPIAPMAPVRRRPPLLFGRALAVAALVVGVLGLVDVADWMPVPTSAYPAALLAVFGAFLVLGAFWGRAGGLIFLGLMALIALPLTMVNPANIETGTNIESHPRTVAVLEPSYEIEAGELVLDLSAIDPRTFKGRDLEITTSLGEIVVIVPDDATVAVDATVGAIGEARVFDESHSEFGGFKLERTHVAGEKGGEPGLADAPDLRVTAKAEVGAIDVYEASDPRAADFVRTRERSTP</sequence>
<feature type="transmembrane region" description="Helical" evidence="7">
    <location>
        <begin position="112"/>
        <end position="130"/>
    </location>
</feature>
<evidence type="ECO:0000313" key="9">
    <source>
        <dbReference type="EMBL" id="GLJ67417.1"/>
    </source>
</evidence>
<feature type="compositionally biased region" description="Polar residues" evidence="6">
    <location>
        <begin position="204"/>
        <end position="217"/>
    </location>
</feature>
<dbReference type="Pfam" id="PF04024">
    <property type="entry name" value="PspC"/>
    <property type="match status" value="1"/>
</dbReference>
<evidence type="ECO:0000259" key="8">
    <source>
        <dbReference type="Pfam" id="PF04024"/>
    </source>
</evidence>
<feature type="transmembrane region" description="Helical" evidence="7">
    <location>
        <begin position="247"/>
        <end position="265"/>
    </location>
</feature>
<organism evidence="9 10">
    <name type="scientific">Nocardioides luteus</name>
    <dbReference type="NCBI Taxonomy" id="1844"/>
    <lineage>
        <taxon>Bacteria</taxon>
        <taxon>Bacillati</taxon>
        <taxon>Actinomycetota</taxon>
        <taxon>Actinomycetes</taxon>
        <taxon>Propionibacteriales</taxon>
        <taxon>Nocardioidaceae</taxon>
        <taxon>Nocardioides</taxon>
    </lineage>
</organism>
<protein>
    <recommendedName>
        <fullName evidence="8">Phage shock protein PspC N-terminal domain-containing protein</fullName>
    </recommendedName>
</protein>
<evidence type="ECO:0000256" key="6">
    <source>
        <dbReference type="SAM" id="MobiDB-lite"/>
    </source>
</evidence>
<name>A0ABQ5STF3_9ACTN</name>
<feature type="transmembrane region" description="Helical" evidence="7">
    <location>
        <begin position="66"/>
        <end position="92"/>
    </location>
</feature>
<feature type="transmembrane region" description="Helical" evidence="7">
    <location>
        <begin position="302"/>
        <end position="321"/>
    </location>
</feature>
<dbReference type="RefSeq" id="WP_189117887.1">
    <property type="nucleotide sequence ID" value="NZ_BMRK01000004.1"/>
</dbReference>
<feature type="region of interest" description="Disordered" evidence="6">
    <location>
        <begin position="1"/>
        <end position="45"/>
    </location>
</feature>
<dbReference type="PANTHER" id="PTHR33885:SF3">
    <property type="entry name" value="PHAGE SHOCK PROTEIN C"/>
    <property type="match status" value="1"/>
</dbReference>
<feature type="transmembrane region" description="Helical" evidence="7">
    <location>
        <begin position="277"/>
        <end position="295"/>
    </location>
</feature>
<keyword evidence="4 7" id="KW-1133">Transmembrane helix</keyword>
<feature type="region of interest" description="Disordered" evidence="6">
    <location>
        <begin position="158"/>
        <end position="222"/>
    </location>
</feature>
<feature type="domain" description="Phage shock protein PspC N-terminal" evidence="8">
    <location>
        <begin position="44"/>
        <end position="96"/>
    </location>
</feature>
<evidence type="ECO:0000256" key="5">
    <source>
        <dbReference type="ARBA" id="ARBA00023136"/>
    </source>
</evidence>
<feature type="transmembrane region" description="Helical" evidence="7">
    <location>
        <begin position="136"/>
        <end position="152"/>
    </location>
</feature>
<dbReference type="InterPro" id="IPR052027">
    <property type="entry name" value="PspC"/>
</dbReference>
<evidence type="ECO:0000256" key="3">
    <source>
        <dbReference type="ARBA" id="ARBA00022692"/>
    </source>
</evidence>
<evidence type="ECO:0000313" key="10">
    <source>
        <dbReference type="Proteomes" id="UP001142292"/>
    </source>
</evidence>
<dbReference type="Proteomes" id="UP001142292">
    <property type="component" value="Unassembled WGS sequence"/>
</dbReference>
<keyword evidence="2" id="KW-1003">Cell membrane</keyword>
<dbReference type="PANTHER" id="PTHR33885">
    <property type="entry name" value="PHAGE SHOCK PROTEIN C"/>
    <property type="match status" value="1"/>
</dbReference>
<feature type="compositionally biased region" description="Low complexity" evidence="6">
    <location>
        <begin position="163"/>
        <end position="179"/>
    </location>
</feature>
<evidence type="ECO:0000256" key="4">
    <source>
        <dbReference type="ARBA" id="ARBA00022989"/>
    </source>
</evidence>
<comment type="subcellular location">
    <subcellularLocation>
        <location evidence="1">Cell membrane</location>
        <topology evidence="1">Single-pass membrane protein</topology>
    </subcellularLocation>
</comment>
<feature type="compositionally biased region" description="Pro residues" evidence="6">
    <location>
        <begin position="1"/>
        <end position="19"/>
    </location>
</feature>
<dbReference type="InterPro" id="IPR007168">
    <property type="entry name" value="Phageshock_PspC_N"/>
</dbReference>
<evidence type="ECO:0000256" key="2">
    <source>
        <dbReference type="ARBA" id="ARBA00022475"/>
    </source>
</evidence>
<reference evidence="9" key="2">
    <citation type="submission" date="2023-01" db="EMBL/GenBank/DDBJ databases">
        <authorList>
            <person name="Sun Q."/>
            <person name="Evtushenko L."/>
        </authorList>
    </citation>
    <scope>NUCLEOTIDE SEQUENCE</scope>
    <source>
        <strain evidence="9">VKM Ac-1246</strain>
    </source>
</reference>
<dbReference type="EMBL" id="BSEL01000004">
    <property type="protein sequence ID" value="GLJ67417.1"/>
    <property type="molecule type" value="Genomic_DNA"/>
</dbReference>
<evidence type="ECO:0000256" key="7">
    <source>
        <dbReference type="SAM" id="Phobius"/>
    </source>
</evidence>
<gene>
    <name evidence="9" type="ORF">GCM10017579_14530</name>
</gene>